<feature type="region of interest" description="Disordered" evidence="1">
    <location>
        <begin position="455"/>
        <end position="489"/>
    </location>
</feature>
<dbReference type="PROSITE" id="PS50181">
    <property type="entry name" value="FBOX"/>
    <property type="match status" value="1"/>
</dbReference>
<reference evidence="3" key="1">
    <citation type="submission" date="2021-01" db="EMBL/GenBank/DDBJ databases">
        <authorList>
            <person name="Kaushik A."/>
        </authorList>
    </citation>
    <scope>NUCLEOTIDE SEQUENCE</scope>
    <source>
        <strain evidence="3">AG4-RS23</strain>
    </source>
</reference>
<name>A0A8H3D4U3_9AGAM</name>
<organism evidence="3 4">
    <name type="scientific">Rhizoctonia solani</name>
    <dbReference type="NCBI Taxonomy" id="456999"/>
    <lineage>
        <taxon>Eukaryota</taxon>
        <taxon>Fungi</taxon>
        <taxon>Dikarya</taxon>
        <taxon>Basidiomycota</taxon>
        <taxon>Agaricomycotina</taxon>
        <taxon>Agaricomycetes</taxon>
        <taxon>Cantharellales</taxon>
        <taxon>Ceratobasidiaceae</taxon>
        <taxon>Rhizoctonia</taxon>
    </lineage>
</organism>
<protein>
    <recommendedName>
        <fullName evidence="2">F-box domain-containing protein</fullName>
    </recommendedName>
</protein>
<proteinExistence type="predicted"/>
<feature type="domain" description="F-box" evidence="2">
    <location>
        <begin position="29"/>
        <end position="75"/>
    </location>
</feature>
<dbReference type="AlphaFoldDB" id="A0A8H3D4U3"/>
<dbReference type="EMBL" id="CAJMWY010003978">
    <property type="protein sequence ID" value="CAE6512690.1"/>
    <property type="molecule type" value="Genomic_DNA"/>
</dbReference>
<comment type="caution">
    <text evidence="3">The sequence shown here is derived from an EMBL/GenBank/DDBJ whole genome shotgun (WGS) entry which is preliminary data.</text>
</comment>
<feature type="compositionally biased region" description="Low complexity" evidence="1">
    <location>
        <begin position="362"/>
        <end position="373"/>
    </location>
</feature>
<evidence type="ECO:0000313" key="3">
    <source>
        <dbReference type="EMBL" id="CAE6512690.1"/>
    </source>
</evidence>
<dbReference type="InterPro" id="IPR001810">
    <property type="entry name" value="F-box_dom"/>
</dbReference>
<sequence length="610" mass="67896">MRPSILRYNHLMINNFSTLDLSTPVSTGTWRLTDLPYDLLLNIVEYLSVKDVFNLRKTCRSLLQFGKTRSVWTSLACSVQTRRALPLPIWRSFESLTTEELEDAVSHAARVEANLLKERPTPRPIFQVIDAGRRWGQVSWLGQVPGGRYITVFFRSGVLSVWDVAPETCGCVAWTQTHLDQYTHTCEVLQEEQAVLIGLATGAHDVSQEEFGQFSVFKIDFPPLHPNVSISQVIEMQIDIPITGLFLERGLAGVVGPFHERTAALQIYDWRTRQGILIDTGVELETDCDLDVVAFPEEIVLYAEDSEHSMLHTYTVENIRRMLSLVARHNPRTVAQVGARHNPRTVAQVGGGFPVEPDDSDSQSSRESTQSDDGSTPPATVQVSLPPRRSCRREIKDRGVGMFGAGYTMLKKSHISSRDSVPYDGKMSILTMSLRQLENDSSQVRCLTHHFLTPLASPSSTPSTNTEGSASTYLSAHSSLSSPDEPLDDRPLKHTFAHTLEQNAIAKGPTGYDIVSFGEGGTSVVWLARTRSLDIDSDEDIDEHDEKDLGFWVATFPAASPNSPFQNCVRRLRLPRTINPSLTAALDLDDTQGVLCIATTRGEVFRLRFD</sequence>
<dbReference type="SMART" id="SM00256">
    <property type="entry name" value="FBOX"/>
    <property type="match status" value="1"/>
</dbReference>
<dbReference type="SUPFAM" id="SSF81383">
    <property type="entry name" value="F-box domain"/>
    <property type="match status" value="1"/>
</dbReference>
<dbReference type="InterPro" id="IPR036047">
    <property type="entry name" value="F-box-like_dom_sf"/>
</dbReference>
<dbReference type="Proteomes" id="UP000663861">
    <property type="component" value="Unassembled WGS sequence"/>
</dbReference>
<evidence type="ECO:0000259" key="2">
    <source>
        <dbReference type="PROSITE" id="PS50181"/>
    </source>
</evidence>
<feature type="compositionally biased region" description="Low complexity" evidence="1">
    <location>
        <begin position="455"/>
        <end position="484"/>
    </location>
</feature>
<feature type="region of interest" description="Disordered" evidence="1">
    <location>
        <begin position="337"/>
        <end position="397"/>
    </location>
</feature>
<accession>A0A8H3D4U3</accession>
<evidence type="ECO:0000256" key="1">
    <source>
        <dbReference type="SAM" id="MobiDB-lite"/>
    </source>
</evidence>
<evidence type="ECO:0000313" key="4">
    <source>
        <dbReference type="Proteomes" id="UP000663861"/>
    </source>
</evidence>
<gene>
    <name evidence="3" type="ORF">RDB_LOCUS140906</name>
</gene>
<dbReference type="Gene3D" id="1.20.1280.50">
    <property type="match status" value="1"/>
</dbReference>
<dbReference type="Pfam" id="PF00646">
    <property type="entry name" value="F-box"/>
    <property type="match status" value="1"/>
</dbReference>